<reference evidence="1 2" key="1">
    <citation type="submission" date="2018-06" db="EMBL/GenBank/DDBJ databases">
        <authorList>
            <consortium name="Pathogen Informatics"/>
            <person name="Doyle S."/>
        </authorList>
    </citation>
    <scope>NUCLEOTIDE SEQUENCE [LARGE SCALE GENOMIC DNA]</scope>
    <source>
        <strain evidence="1 2">NCTC10736</strain>
    </source>
</reference>
<dbReference type="Proteomes" id="UP000255061">
    <property type="component" value="Unassembled WGS sequence"/>
</dbReference>
<accession>A0A380BWS7</accession>
<gene>
    <name evidence="1" type="ORF">NCTC10736_03951</name>
</gene>
<dbReference type="InterPro" id="IPR024197">
    <property type="entry name" value="TPP-like"/>
</dbReference>
<dbReference type="Gene3D" id="3.90.1070.10">
    <property type="match status" value="1"/>
</dbReference>
<sequence>MPNNIRPVVFPDLDDTLFQTKRKMVDELDQVPVRVGALDRSLAPRSFMNEEQALLVDWLLVNADVIPVTARGTDEYARVQIPFTSWAITTHGAVILSPDGQCDTQWQQHIEAALTPYRQRLLDMQGDITTLMAERGIDAWARINYEYDGVPIYLVLKHTDSTKLDELNAIGDEIEQIFGTEGFYVHRNSNNIAWLPICIEKGKATGYLLNKLRAERGTFPTIGLGDSLTDFSFLKLCSWYGVPKQSQFSSAIKDCVFGE</sequence>
<dbReference type="SUPFAM" id="SSF56784">
    <property type="entry name" value="HAD-like"/>
    <property type="match status" value="1"/>
</dbReference>
<evidence type="ECO:0008006" key="3">
    <source>
        <dbReference type="Google" id="ProtNLM"/>
    </source>
</evidence>
<dbReference type="Gene3D" id="3.40.50.1000">
    <property type="entry name" value="HAD superfamily/HAD-like"/>
    <property type="match status" value="1"/>
</dbReference>
<evidence type="ECO:0000313" key="2">
    <source>
        <dbReference type="Proteomes" id="UP000255061"/>
    </source>
</evidence>
<dbReference type="RefSeq" id="WP_220271705.1">
    <property type="nucleotide sequence ID" value="NZ_UGYV01000004.1"/>
</dbReference>
<proteinExistence type="predicted"/>
<dbReference type="InterPro" id="IPR036412">
    <property type="entry name" value="HAD-like_sf"/>
</dbReference>
<dbReference type="InterPro" id="IPR023214">
    <property type="entry name" value="HAD_sf"/>
</dbReference>
<dbReference type="PIRSF" id="PIRSF030802">
    <property type="entry name" value="UCP030802"/>
    <property type="match status" value="1"/>
</dbReference>
<protein>
    <recommendedName>
        <fullName evidence="3">Mannosyl-3-phosphoglycerate phosphatase family</fullName>
    </recommendedName>
</protein>
<dbReference type="EMBL" id="UGYV01000004">
    <property type="protein sequence ID" value="SUJ08671.1"/>
    <property type="molecule type" value="Genomic_DNA"/>
</dbReference>
<name>A0A380BWS7_9GAMM</name>
<organism evidence="1 2">
    <name type="scientific">Shewanella morhuae</name>
    <dbReference type="NCBI Taxonomy" id="365591"/>
    <lineage>
        <taxon>Bacteria</taxon>
        <taxon>Pseudomonadati</taxon>
        <taxon>Pseudomonadota</taxon>
        <taxon>Gammaproteobacteria</taxon>
        <taxon>Alteromonadales</taxon>
        <taxon>Shewanellaceae</taxon>
        <taxon>Shewanella</taxon>
    </lineage>
</organism>
<evidence type="ECO:0000313" key="1">
    <source>
        <dbReference type="EMBL" id="SUJ08671.1"/>
    </source>
</evidence>
<dbReference type="AlphaFoldDB" id="A0A380BWS7"/>